<accession>A0AAD5F639</accession>
<reference evidence="2 3" key="1">
    <citation type="journal article" date="2022" name="G3 (Bethesda)">
        <title>Whole-genome sequence and methylome profiling of the almond [Prunus dulcis (Mill.) D.A. Webb] cultivar 'Nonpareil'.</title>
        <authorList>
            <person name="D'Amico-Willman K.M."/>
            <person name="Ouma W.Z."/>
            <person name="Meulia T."/>
            <person name="Sideli G.M."/>
            <person name="Gradziel T.M."/>
            <person name="Fresnedo-Ramirez J."/>
        </authorList>
    </citation>
    <scope>NUCLEOTIDE SEQUENCE [LARGE SCALE GENOMIC DNA]</scope>
    <source>
        <strain evidence="2">Clone GOH B32 T37-40</strain>
    </source>
</reference>
<feature type="region of interest" description="Disordered" evidence="1">
    <location>
        <begin position="103"/>
        <end position="138"/>
    </location>
</feature>
<protein>
    <submittedName>
        <fullName evidence="2">Uncharacterized protein</fullName>
    </submittedName>
</protein>
<proteinExistence type="predicted"/>
<sequence>MKPAQNENLKILNSQEYWTLSRFLVAQSTGVGVLDLGFRRHEGASRAGFRCEFRILGWIFDGGLEFLRSFDVVSGELGEWGWALRLRGSIWVRRRVCRKAKKRRKESQTQLRHGRRQEYAEKQSDLARQDHRKKKSFSRQSEGGRFILKVFTVFLRFTAATAASSVRSPNALYPTIAGG</sequence>
<evidence type="ECO:0000313" key="3">
    <source>
        <dbReference type="Proteomes" id="UP001054821"/>
    </source>
</evidence>
<gene>
    <name evidence="2" type="ORF">L3X38_007572</name>
</gene>
<dbReference type="Proteomes" id="UP001054821">
    <property type="component" value="Chromosome 1"/>
</dbReference>
<organism evidence="2 3">
    <name type="scientific">Prunus dulcis</name>
    <name type="common">Almond</name>
    <name type="synonym">Amygdalus dulcis</name>
    <dbReference type="NCBI Taxonomy" id="3755"/>
    <lineage>
        <taxon>Eukaryota</taxon>
        <taxon>Viridiplantae</taxon>
        <taxon>Streptophyta</taxon>
        <taxon>Embryophyta</taxon>
        <taxon>Tracheophyta</taxon>
        <taxon>Spermatophyta</taxon>
        <taxon>Magnoliopsida</taxon>
        <taxon>eudicotyledons</taxon>
        <taxon>Gunneridae</taxon>
        <taxon>Pentapetalae</taxon>
        <taxon>rosids</taxon>
        <taxon>fabids</taxon>
        <taxon>Rosales</taxon>
        <taxon>Rosaceae</taxon>
        <taxon>Amygdaloideae</taxon>
        <taxon>Amygdaleae</taxon>
        <taxon>Prunus</taxon>
    </lineage>
</organism>
<comment type="caution">
    <text evidence="2">The sequence shown here is derived from an EMBL/GenBank/DDBJ whole genome shotgun (WGS) entry which is preliminary data.</text>
</comment>
<evidence type="ECO:0000313" key="2">
    <source>
        <dbReference type="EMBL" id="KAI5354677.1"/>
    </source>
</evidence>
<dbReference type="AlphaFoldDB" id="A0AAD5F639"/>
<evidence type="ECO:0000256" key="1">
    <source>
        <dbReference type="SAM" id="MobiDB-lite"/>
    </source>
</evidence>
<feature type="compositionally biased region" description="Basic and acidic residues" evidence="1">
    <location>
        <begin position="116"/>
        <end position="129"/>
    </location>
</feature>
<name>A0AAD5F639_PRUDU</name>
<dbReference type="EMBL" id="JAJFAZ020000001">
    <property type="protein sequence ID" value="KAI5354677.1"/>
    <property type="molecule type" value="Genomic_DNA"/>
</dbReference>
<keyword evidence="3" id="KW-1185">Reference proteome</keyword>